<gene>
    <name evidence="2" type="ORF">E1263_29620</name>
</gene>
<dbReference type="Proteomes" id="UP000295124">
    <property type="component" value="Unassembled WGS sequence"/>
</dbReference>
<dbReference type="AlphaFoldDB" id="A0A4R4Z1Q2"/>
<keyword evidence="2" id="KW-0378">Hydrolase</keyword>
<sequence>MINGWTAPGFEDVAAEFARNFAERGELGAGFAAYRNGELVVDLRGGIADRDTGQPWDRDSLQLIFSGTKGLATACVLLLVQRGQLSLDDPLRRYWPEFRSGETTVAEVLSHQARLAWVEAGYADLLDHDAMAAHLAVQAPATDPGAAFMYHPITWGWLVDELIRRVDGRTAGRFFADEFAVPLDLDVWIGLPNELHGRATTMVAADGVLVDVPETDSLLRPNPLLVPGAEKIWNSPEYRSAGLAAVGGFATARGMARFYDALLSGSILTTKTVELGRREIRRGIEPTWGSEIAYGAGFELQVPAAHLGPQADAFGHGGAGGSRHGAWPARGIAFSYVMNEVRAWPDERALALLAALDRS</sequence>
<reference evidence="2 3" key="1">
    <citation type="submission" date="2019-03" db="EMBL/GenBank/DDBJ databases">
        <title>Draft genome sequences of novel Actinobacteria.</title>
        <authorList>
            <person name="Sahin N."/>
            <person name="Ay H."/>
            <person name="Saygin H."/>
        </authorList>
    </citation>
    <scope>NUCLEOTIDE SEQUENCE [LARGE SCALE GENOMIC DNA]</scope>
    <source>
        <strain evidence="2 3">JCM 13523</strain>
    </source>
</reference>
<name>A0A4R4Z1Q2_9ACTN</name>
<dbReference type="Gene3D" id="3.40.710.10">
    <property type="entry name" value="DD-peptidase/beta-lactamase superfamily"/>
    <property type="match status" value="1"/>
</dbReference>
<dbReference type="EMBL" id="SMKX01000111">
    <property type="protein sequence ID" value="TDD51858.1"/>
    <property type="molecule type" value="Genomic_DNA"/>
</dbReference>
<protein>
    <submittedName>
        <fullName evidence="2">Class A beta-lactamase-related serine hydrolase</fullName>
    </submittedName>
</protein>
<dbReference type="SUPFAM" id="SSF56601">
    <property type="entry name" value="beta-lactamase/transpeptidase-like"/>
    <property type="match status" value="1"/>
</dbReference>
<feature type="domain" description="Beta-lactamase-related" evidence="1">
    <location>
        <begin position="17"/>
        <end position="353"/>
    </location>
</feature>
<dbReference type="InterPro" id="IPR052907">
    <property type="entry name" value="Beta-lactamase/esterase"/>
</dbReference>
<organism evidence="2 3">
    <name type="scientific">Kribbella antibiotica</name>
    <dbReference type="NCBI Taxonomy" id="190195"/>
    <lineage>
        <taxon>Bacteria</taxon>
        <taxon>Bacillati</taxon>
        <taxon>Actinomycetota</taxon>
        <taxon>Actinomycetes</taxon>
        <taxon>Propionibacteriales</taxon>
        <taxon>Kribbellaceae</taxon>
        <taxon>Kribbella</taxon>
    </lineage>
</organism>
<dbReference type="RefSeq" id="WP_132173287.1">
    <property type="nucleotide sequence ID" value="NZ_SMKX01000111.1"/>
</dbReference>
<keyword evidence="3" id="KW-1185">Reference proteome</keyword>
<dbReference type="Pfam" id="PF00144">
    <property type="entry name" value="Beta-lactamase"/>
    <property type="match status" value="1"/>
</dbReference>
<comment type="caution">
    <text evidence="2">The sequence shown here is derived from an EMBL/GenBank/DDBJ whole genome shotgun (WGS) entry which is preliminary data.</text>
</comment>
<evidence type="ECO:0000313" key="3">
    <source>
        <dbReference type="Proteomes" id="UP000295124"/>
    </source>
</evidence>
<dbReference type="InterPro" id="IPR012338">
    <property type="entry name" value="Beta-lactam/transpept-like"/>
</dbReference>
<proteinExistence type="predicted"/>
<dbReference type="InterPro" id="IPR001466">
    <property type="entry name" value="Beta-lactam-related"/>
</dbReference>
<dbReference type="PANTHER" id="PTHR43319:SF3">
    <property type="entry name" value="BETA-LACTAMASE-RELATED DOMAIN-CONTAINING PROTEIN"/>
    <property type="match status" value="1"/>
</dbReference>
<dbReference type="GO" id="GO:0016787">
    <property type="term" value="F:hydrolase activity"/>
    <property type="evidence" value="ECO:0007669"/>
    <property type="project" value="UniProtKB-KW"/>
</dbReference>
<evidence type="ECO:0000259" key="1">
    <source>
        <dbReference type="Pfam" id="PF00144"/>
    </source>
</evidence>
<accession>A0A4R4Z1Q2</accession>
<dbReference type="PANTHER" id="PTHR43319">
    <property type="entry name" value="BETA-LACTAMASE-RELATED"/>
    <property type="match status" value="1"/>
</dbReference>
<dbReference type="OrthoDB" id="9809635at2"/>
<evidence type="ECO:0000313" key="2">
    <source>
        <dbReference type="EMBL" id="TDD51858.1"/>
    </source>
</evidence>